<keyword evidence="4" id="KW-0479">Metal-binding</keyword>
<proteinExistence type="inferred from homology"/>
<evidence type="ECO:0000256" key="9">
    <source>
        <dbReference type="SAM" id="SignalP"/>
    </source>
</evidence>
<dbReference type="PANTHER" id="PTHR11705:SF143">
    <property type="entry name" value="SLL0236 PROTEIN"/>
    <property type="match status" value="1"/>
</dbReference>
<dbReference type="GO" id="GO:0004181">
    <property type="term" value="F:metallocarboxypeptidase activity"/>
    <property type="evidence" value="ECO:0007669"/>
    <property type="project" value="InterPro"/>
</dbReference>
<dbReference type="PROSITE" id="PS00133">
    <property type="entry name" value="CARBOXYPEPT_ZN_2"/>
    <property type="match status" value="1"/>
</dbReference>
<dbReference type="PRINTS" id="PR00765">
    <property type="entry name" value="CRBOXYPTASEA"/>
</dbReference>
<sequence>MYTIGYLLLFSAGAASLATAMPSQTRFNGQQVVSLSATGSDKVSTGVWNQVAGLDLDVWKNAADHLHIRVDAVERKALGLLPGMQVKTIVDDIQRLVDAKAYAPNTPSSQKSDWFSEYRQLEDIYNWLYQMARDHADIVSEPISIGETIEGRQILQLRVTAPGDASKRKRIWMQSLIHAREWISGSTLQYVFNSLVSGYNKGEQRIKNLLEKVVFNREYSVNGTVYGVDLNRNWPDHWALKSSSKNPKYAIFHGPAAASSREVQALMAAYIKEPNVVGAIDLHAYSQLILYPYGWTNATSPDDAAYKRMGQQIADNIYKQSGKTYTSQRISDMYLASGCVSDWWYGPAVEAEIKAGIPGPRPYAFGIELRPAETEKQGFIVGPEEIRPTGEEIYSALVHFSEEAEANSLPSGLISPDS</sequence>
<accession>A0A4P9XGB7</accession>
<keyword evidence="6" id="KW-0862">Zinc</keyword>
<dbReference type="InterPro" id="IPR057246">
    <property type="entry name" value="CARBOXYPEPT_ZN_1"/>
</dbReference>
<evidence type="ECO:0000256" key="6">
    <source>
        <dbReference type="ARBA" id="ARBA00022833"/>
    </source>
</evidence>
<dbReference type="AlphaFoldDB" id="A0A4P9XGB7"/>
<dbReference type="GO" id="GO:0006508">
    <property type="term" value="P:proteolysis"/>
    <property type="evidence" value="ECO:0007669"/>
    <property type="project" value="UniProtKB-KW"/>
</dbReference>
<feature type="domain" description="Peptidase M14" evidence="10">
    <location>
        <begin position="117"/>
        <end position="404"/>
    </location>
</feature>
<feature type="signal peptide" evidence="9">
    <location>
        <begin position="1"/>
        <end position="20"/>
    </location>
</feature>
<dbReference type="GO" id="GO:0008270">
    <property type="term" value="F:zinc ion binding"/>
    <property type="evidence" value="ECO:0007669"/>
    <property type="project" value="InterPro"/>
</dbReference>
<protein>
    <recommendedName>
        <fullName evidence="10">Peptidase M14 domain-containing protein</fullName>
    </recommendedName>
</protein>
<dbReference type="Pfam" id="PF00246">
    <property type="entry name" value="Peptidase_M14"/>
    <property type="match status" value="2"/>
</dbReference>
<evidence type="ECO:0000313" key="11">
    <source>
        <dbReference type="EMBL" id="RKP04618.1"/>
    </source>
</evidence>
<evidence type="ECO:0000259" key="10">
    <source>
        <dbReference type="PROSITE" id="PS52035"/>
    </source>
</evidence>
<organism evidence="11 12">
    <name type="scientific">Thamnocephalis sphaerospora</name>
    <dbReference type="NCBI Taxonomy" id="78915"/>
    <lineage>
        <taxon>Eukaryota</taxon>
        <taxon>Fungi</taxon>
        <taxon>Fungi incertae sedis</taxon>
        <taxon>Zoopagomycota</taxon>
        <taxon>Zoopagomycotina</taxon>
        <taxon>Zoopagomycetes</taxon>
        <taxon>Zoopagales</taxon>
        <taxon>Sigmoideomycetaceae</taxon>
        <taxon>Thamnocephalis</taxon>
    </lineage>
</organism>
<evidence type="ECO:0000256" key="2">
    <source>
        <dbReference type="ARBA" id="ARBA00005988"/>
    </source>
</evidence>
<dbReference type="STRING" id="78915.A0A4P9XGB7"/>
<evidence type="ECO:0000256" key="7">
    <source>
        <dbReference type="ARBA" id="ARBA00023049"/>
    </source>
</evidence>
<keyword evidence="7" id="KW-0482">Metalloprotease</keyword>
<dbReference type="OrthoDB" id="3626597at2759"/>
<dbReference type="PROSITE" id="PS52035">
    <property type="entry name" value="PEPTIDASE_M14"/>
    <property type="match status" value="1"/>
</dbReference>
<dbReference type="EMBL" id="KZ993583">
    <property type="protein sequence ID" value="RKP04618.1"/>
    <property type="molecule type" value="Genomic_DNA"/>
</dbReference>
<reference evidence="12" key="1">
    <citation type="journal article" date="2018" name="Nat. Microbiol.">
        <title>Leveraging single-cell genomics to expand the fungal tree of life.</title>
        <authorList>
            <person name="Ahrendt S.R."/>
            <person name="Quandt C.A."/>
            <person name="Ciobanu D."/>
            <person name="Clum A."/>
            <person name="Salamov A."/>
            <person name="Andreopoulos B."/>
            <person name="Cheng J.F."/>
            <person name="Woyke T."/>
            <person name="Pelin A."/>
            <person name="Henrissat B."/>
            <person name="Reynolds N.K."/>
            <person name="Benny G.L."/>
            <person name="Smith M.E."/>
            <person name="James T.Y."/>
            <person name="Grigoriev I.V."/>
        </authorList>
    </citation>
    <scope>NUCLEOTIDE SEQUENCE [LARGE SCALE GENOMIC DNA]</scope>
    <source>
        <strain evidence="12">RSA 1356</strain>
    </source>
</reference>
<dbReference type="SMART" id="SM00631">
    <property type="entry name" value="Zn_pept"/>
    <property type="match status" value="1"/>
</dbReference>
<keyword evidence="3" id="KW-0645">Protease</keyword>
<comment type="cofactor">
    <cofactor evidence="1">
        <name>Zn(2+)</name>
        <dbReference type="ChEBI" id="CHEBI:29105"/>
    </cofactor>
</comment>
<dbReference type="InterPro" id="IPR000834">
    <property type="entry name" value="Peptidase_M14"/>
</dbReference>
<feature type="chain" id="PRO_5020535253" description="Peptidase M14 domain-containing protein" evidence="9">
    <location>
        <begin position="21"/>
        <end position="418"/>
    </location>
</feature>
<feature type="active site" description="Proton donor/acceptor" evidence="8">
    <location>
        <position position="368"/>
    </location>
</feature>
<dbReference type="SUPFAM" id="SSF53187">
    <property type="entry name" value="Zn-dependent exopeptidases"/>
    <property type="match status" value="1"/>
</dbReference>
<keyword evidence="9" id="KW-0732">Signal</keyword>
<evidence type="ECO:0000256" key="4">
    <source>
        <dbReference type="ARBA" id="ARBA00022723"/>
    </source>
</evidence>
<dbReference type="GO" id="GO:0005615">
    <property type="term" value="C:extracellular space"/>
    <property type="evidence" value="ECO:0007669"/>
    <property type="project" value="TreeGrafter"/>
</dbReference>
<dbReference type="PROSITE" id="PS00132">
    <property type="entry name" value="CARBOXYPEPT_ZN_1"/>
    <property type="match status" value="1"/>
</dbReference>
<name>A0A4P9XGB7_9FUNG</name>
<dbReference type="PANTHER" id="PTHR11705">
    <property type="entry name" value="PROTEASE FAMILY M14 CARBOXYPEPTIDASE A,B"/>
    <property type="match status" value="1"/>
</dbReference>
<evidence type="ECO:0000256" key="5">
    <source>
        <dbReference type="ARBA" id="ARBA00022801"/>
    </source>
</evidence>
<dbReference type="Proteomes" id="UP000271241">
    <property type="component" value="Unassembled WGS sequence"/>
</dbReference>
<evidence type="ECO:0000313" key="12">
    <source>
        <dbReference type="Proteomes" id="UP000271241"/>
    </source>
</evidence>
<evidence type="ECO:0000256" key="3">
    <source>
        <dbReference type="ARBA" id="ARBA00022670"/>
    </source>
</evidence>
<comment type="similarity">
    <text evidence="2 8">Belongs to the peptidase M14 family.</text>
</comment>
<evidence type="ECO:0000256" key="1">
    <source>
        <dbReference type="ARBA" id="ARBA00001947"/>
    </source>
</evidence>
<dbReference type="InterPro" id="IPR057247">
    <property type="entry name" value="CARBOXYPEPT_ZN_2"/>
</dbReference>
<evidence type="ECO:0000256" key="8">
    <source>
        <dbReference type="PROSITE-ProRule" id="PRU01379"/>
    </source>
</evidence>
<gene>
    <name evidence="11" type="ORF">THASP1DRAFT_33593</name>
</gene>
<keyword evidence="5" id="KW-0378">Hydrolase</keyword>
<keyword evidence="12" id="KW-1185">Reference proteome</keyword>
<dbReference type="Gene3D" id="3.40.630.10">
    <property type="entry name" value="Zn peptidases"/>
    <property type="match status" value="1"/>
</dbReference>